<evidence type="ECO:0000256" key="2">
    <source>
        <dbReference type="ARBA" id="ARBA00022723"/>
    </source>
</evidence>
<evidence type="ECO:0000256" key="1">
    <source>
        <dbReference type="ARBA" id="ARBA00022617"/>
    </source>
</evidence>
<sequence>MAVVDDSKPLATLLRESTKAVHEQVENSSGASRLLSGQVSKEEYAQYLMMLWHVYSALEDALDRHSNHPSLEPTFNPTLLARAPALSVDISYLLQSNEWRTHPLHLQLISSNSLYKRYFTPYVDRIVALSNSSDPSPLLAHSYVRYLGDLSGGQFIRHTIAKAYGLDESTGEGLSFYAFKELRSSNSASLGEMKRIKEWFREGINAAGDKDKRVKGPISEEASHAFLLNASLFEAFDEPTKEELEIDLEEQVEQPIALKDRSYPMSQVIALIAAVCLAHFLLVAGGFTGSAGYQKWLSIEEWMQSWST</sequence>
<evidence type="ECO:0000256" key="4">
    <source>
        <dbReference type="PIRSR" id="PIRSR000343-1"/>
    </source>
</evidence>
<dbReference type="GO" id="GO:0046872">
    <property type="term" value="F:metal ion binding"/>
    <property type="evidence" value="ECO:0007669"/>
    <property type="project" value="UniProtKB-KW"/>
</dbReference>
<keyword evidence="6" id="KW-0472">Membrane</keyword>
<dbReference type="PRINTS" id="PR00088">
    <property type="entry name" value="HAEMOXYGNASE"/>
</dbReference>
<dbReference type="Proteomes" id="UP000807306">
    <property type="component" value="Unassembled WGS sequence"/>
</dbReference>
<dbReference type="CDD" id="cd19165">
    <property type="entry name" value="HemeO"/>
    <property type="match status" value="1"/>
</dbReference>
<gene>
    <name evidence="7" type="ORF">CPB83DRAFT_845767</name>
</gene>
<dbReference type="OrthoDB" id="652091at2759"/>
<organism evidence="7 8">
    <name type="scientific">Crepidotus variabilis</name>
    <dbReference type="NCBI Taxonomy" id="179855"/>
    <lineage>
        <taxon>Eukaryota</taxon>
        <taxon>Fungi</taxon>
        <taxon>Dikarya</taxon>
        <taxon>Basidiomycota</taxon>
        <taxon>Agaricomycotina</taxon>
        <taxon>Agaricomycetes</taxon>
        <taxon>Agaricomycetidae</taxon>
        <taxon>Agaricales</taxon>
        <taxon>Agaricineae</taxon>
        <taxon>Crepidotaceae</taxon>
        <taxon>Crepidotus</taxon>
    </lineage>
</organism>
<feature type="binding site" description="axial binding residue" evidence="5">
    <location>
        <position position="22"/>
    </location>
    <ligand>
        <name>heme b</name>
        <dbReference type="ChEBI" id="CHEBI:60344"/>
    </ligand>
    <ligandPart>
        <name>Fe</name>
        <dbReference type="ChEBI" id="CHEBI:18248"/>
    </ligandPart>
</feature>
<dbReference type="SUPFAM" id="SSF48613">
    <property type="entry name" value="Heme oxygenase-like"/>
    <property type="match status" value="1"/>
</dbReference>
<dbReference type="PIRSF" id="PIRSF000343">
    <property type="entry name" value="Haem_Oase"/>
    <property type="match status" value="1"/>
</dbReference>
<dbReference type="Gene3D" id="1.20.910.10">
    <property type="entry name" value="Heme oxygenase-like"/>
    <property type="match status" value="1"/>
</dbReference>
<feature type="binding site" evidence="4">
    <location>
        <position position="143"/>
    </location>
    <ligand>
        <name>heme b</name>
        <dbReference type="ChEBI" id="CHEBI:60344"/>
    </ligand>
</feature>
<comment type="caution">
    <text evidence="7">The sequence shown here is derived from an EMBL/GenBank/DDBJ whole genome shotgun (WGS) entry which is preliminary data.</text>
</comment>
<dbReference type="AlphaFoldDB" id="A0A9P6EPL9"/>
<protein>
    <recommendedName>
        <fullName evidence="9">Heme oxygenase</fullName>
    </recommendedName>
</protein>
<keyword evidence="3 5" id="KW-0408">Iron</keyword>
<keyword evidence="6" id="KW-1133">Transmembrane helix</keyword>
<feature type="binding site" evidence="4">
    <location>
        <position position="15"/>
    </location>
    <ligand>
        <name>heme b</name>
        <dbReference type="ChEBI" id="CHEBI:60344"/>
    </ligand>
</feature>
<evidence type="ECO:0000313" key="8">
    <source>
        <dbReference type="Proteomes" id="UP000807306"/>
    </source>
</evidence>
<dbReference type="InterPro" id="IPR016084">
    <property type="entry name" value="Haem_Oase-like_multi-hlx"/>
</dbReference>
<dbReference type="EMBL" id="MU157829">
    <property type="protein sequence ID" value="KAF9533070.1"/>
    <property type="molecule type" value="Genomic_DNA"/>
</dbReference>
<accession>A0A9P6EPL9</accession>
<evidence type="ECO:0000256" key="3">
    <source>
        <dbReference type="ARBA" id="ARBA00023004"/>
    </source>
</evidence>
<dbReference type="InterPro" id="IPR002051">
    <property type="entry name" value="Haem_Oase"/>
</dbReference>
<feature type="transmembrane region" description="Helical" evidence="6">
    <location>
        <begin position="268"/>
        <end position="287"/>
    </location>
</feature>
<dbReference type="PANTHER" id="PTHR10720">
    <property type="entry name" value="HEME OXYGENASE"/>
    <property type="match status" value="1"/>
</dbReference>
<keyword evidence="8" id="KW-1185">Reference proteome</keyword>
<keyword evidence="6" id="KW-0812">Transmembrane</keyword>
<keyword evidence="1 4" id="KW-0349">Heme</keyword>
<dbReference type="PANTHER" id="PTHR10720:SF0">
    <property type="entry name" value="HEME OXYGENASE"/>
    <property type="match status" value="1"/>
</dbReference>
<keyword evidence="2 5" id="KW-0479">Metal-binding</keyword>
<evidence type="ECO:0000256" key="5">
    <source>
        <dbReference type="PIRSR" id="PIRSR000343-2"/>
    </source>
</evidence>
<dbReference type="InterPro" id="IPR016053">
    <property type="entry name" value="Haem_Oase-like"/>
</dbReference>
<evidence type="ECO:0000256" key="6">
    <source>
        <dbReference type="SAM" id="Phobius"/>
    </source>
</evidence>
<dbReference type="Pfam" id="PF01126">
    <property type="entry name" value="Heme_oxygenase"/>
    <property type="match status" value="1"/>
</dbReference>
<name>A0A9P6EPL9_9AGAR</name>
<feature type="binding site" evidence="4">
    <location>
        <position position="201"/>
    </location>
    <ligand>
        <name>heme b</name>
        <dbReference type="ChEBI" id="CHEBI:60344"/>
    </ligand>
</feature>
<evidence type="ECO:0000313" key="7">
    <source>
        <dbReference type="EMBL" id="KAF9533070.1"/>
    </source>
</evidence>
<proteinExistence type="predicted"/>
<reference evidence="7" key="1">
    <citation type="submission" date="2020-11" db="EMBL/GenBank/DDBJ databases">
        <authorList>
            <consortium name="DOE Joint Genome Institute"/>
            <person name="Ahrendt S."/>
            <person name="Riley R."/>
            <person name="Andreopoulos W."/>
            <person name="Labutti K."/>
            <person name="Pangilinan J."/>
            <person name="Ruiz-Duenas F.J."/>
            <person name="Barrasa J.M."/>
            <person name="Sanchez-Garcia M."/>
            <person name="Camarero S."/>
            <person name="Miyauchi S."/>
            <person name="Serrano A."/>
            <person name="Linde D."/>
            <person name="Babiker R."/>
            <person name="Drula E."/>
            <person name="Ayuso-Fernandez I."/>
            <person name="Pacheco R."/>
            <person name="Padilla G."/>
            <person name="Ferreira P."/>
            <person name="Barriuso J."/>
            <person name="Kellner H."/>
            <person name="Castanera R."/>
            <person name="Alfaro M."/>
            <person name="Ramirez L."/>
            <person name="Pisabarro A.G."/>
            <person name="Kuo A."/>
            <person name="Tritt A."/>
            <person name="Lipzen A."/>
            <person name="He G."/>
            <person name="Yan M."/>
            <person name="Ng V."/>
            <person name="Cullen D."/>
            <person name="Martin F."/>
            <person name="Rosso M.-N."/>
            <person name="Henrissat B."/>
            <person name="Hibbett D."/>
            <person name="Martinez A.T."/>
            <person name="Grigoriev I.V."/>
        </authorList>
    </citation>
    <scope>NUCLEOTIDE SEQUENCE</scope>
    <source>
        <strain evidence="7">CBS 506.95</strain>
    </source>
</reference>
<dbReference type="GO" id="GO:0004392">
    <property type="term" value="F:heme oxygenase (decyclizing) activity"/>
    <property type="evidence" value="ECO:0007669"/>
    <property type="project" value="InterPro"/>
</dbReference>
<dbReference type="GO" id="GO:0006788">
    <property type="term" value="P:heme oxidation"/>
    <property type="evidence" value="ECO:0007669"/>
    <property type="project" value="InterPro"/>
</dbReference>
<evidence type="ECO:0008006" key="9">
    <source>
        <dbReference type="Google" id="ProtNLM"/>
    </source>
</evidence>